<keyword evidence="5 8" id="KW-0808">Transferase</keyword>
<dbReference type="OrthoDB" id="9804020at2"/>
<name>A0A235ELP2_9BURK</name>
<dbReference type="InterPro" id="IPR004839">
    <property type="entry name" value="Aminotransferase_I/II_large"/>
</dbReference>
<evidence type="ECO:0000313" key="8">
    <source>
        <dbReference type="EMBL" id="OYD49395.1"/>
    </source>
</evidence>
<dbReference type="Proteomes" id="UP000215441">
    <property type="component" value="Unassembled WGS sequence"/>
</dbReference>
<evidence type="ECO:0000313" key="9">
    <source>
        <dbReference type="Proteomes" id="UP000215441"/>
    </source>
</evidence>
<evidence type="ECO:0000256" key="4">
    <source>
        <dbReference type="ARBA" id="ARBA00022576"/>
    </source>
</evidence>
<evidence type="ECO:0000256" key="3">
    <source>
        <dbReference type="ARBA" id="ARBA00011738"/>
    </source>
</evidence>
<reference evidence="8 9" key="1">
    <citation type="submission" date="2017-07" db="EMBL/GenBank/DDBJ databases">
        <title>Acidovorax KNDSW TSA 6 genome sequence and assembly.</title>
        <authorList>
            <person name="Mayilraj S."/>
        </authorList>
    </citation>
    <scope>NUCLEOTIDE SEQUENCE [LARGE SCALE GENOMIC DNA]</scope>
    <source>
        <strain evidence="8 9">KNDSW-TSA6</strain>
    </source>
</reference>
<dbReference type="InterPro" id="IPR050859">
    <property type="entry name" value="Class-I_PLP-dep_aminotransf"/>
</dbReference>
<feature type="domain" description="Aminotransferase class I/classII large" evidence="7">
    <location>
        <begin position="57"/>
        <end position="391"/>
    </location>
</feature>
<dbReference type="EMBL" id="NOIG01000009">
    <property type="protein sequence ID" value="OYD49395.1"/>
    <property type="molecule type" value="Genomic_DNA"/>
</dbReference>
<comment type="subunit">
    <text evidence="3">Homodimer.</text>
</comment>
<dbReference type="CDD" id="cd00609">
    <property type="entry name" value="AAT_like"/>
    <property type="match status" value="1"/>
</dbReference>
<dbReference type="AlphaFoldDB" id="A0A235ELP2"/>
<dbReference type="SUPFAM" id="SSF53383">
    <property type="entry name" value="PLP-dependent transferases"/>
    <property type="match status" value="1"/>
</dbReference>
<dbReference type="RefSeq" id="WP_094290289.1">
    <property type="nucleotide sequence ID" value="NZ_NOIG01000009.1"/>
</dbReference>
<proteinExistence type="inferred from homology"/>
<gene>
    <name evidence="8" type="ORF">CBY09_14305</name>
</gene>
<keyword evidence="6" id="KW-0663">Pyridoxal phosphate</keyword>
<sequence>MKLNDLPQTSTWTLARRAERMNPSVIREILKVTEKPGIISLAGGLPSPKTFPVSAFAAASAAVLAQDGPGALQYAASEGYGPLRQAIADFLPWDVNPDQILITTGSQQALDLIAKVLIDENSRVLVETPTYLGALQAFTPMEPSVVAVASDDEGVLIDDLRAKVGTGADKARFLYVLPNFQNPTGRTMSEARRAALVKAAAELNLPLVEDNPYGDLWFDNPPPPPLTARNPEGCIYMGSFSKVLAPGLRLGFVVAPKAVYPKLLQAKQAADLHTPGYNQRLVAEVMKGNFLDRHVPTIRALYKQQCEAMLAALTKEMAGLGVEWNRPDGGMFLWVRLPEGMSAIELLPQAVERNVAFVPGAAFYADNADPRTLRLSFVTSTVEQIATGIAALADAIRSHKA</sequence>
<organism evidence="8 9">
    <name type="scientific">Acidovorax kalamii</name>
    <dbReference type="NCBI Taxonomy" id="2004485"/>
    <lineage>
        <taxon>Bacteria</taxon>
        <taxon>Pseudomonadati</taxon>
        <taxon>Pseudomonadota</taxon>
        <taxon>Betaproteobacteria</taxon>
        <taxon>Burkholderiales</taxon>
        <taxon>Comamonadaceae</taxon>
        <taxon>Acidovorax</taxon>
    </lineage>
</organism>
<protein>
    <submittedName>
        <fullName evidence="8">2-aminoadipate aminotransferase</fullName>
    </submittedName>
</protein>
<evidence type="ECO:0000259" key="7">
    <source>
        <dbReference type="Pfam" id="PF00155"/>
    </source>
</evidence>
<comment type="caution">
    <text evidence="8">The sequence shown here is derived from an EMBL/GenBank/DDBJ whole genome shotgun (WGS) entry which is preliminary data.</text>
</comment>
<comment type="cofactor">
    <cofactor evidence="1">
        <name>pyridoxal 5'-phosphate</name>
        <dbReference type="ChEBI" id="CHEBI:597326"/>
    </cofactor>
</comment>
<keyword evidence="4 8" id="KW-0032">Aminotransferase</keyword>
<evidence type="ECO:0000256" key="2">
    <source>
        <dbReference type="ARBA" id="ARBA00007441"/>
    </source>
</evidence>
<keyword evidence="9" id="KW-1185">Reference proteome</keyword>
<dbReference type="InterPro" id="IPR015424">
    <property type="entry name" value="PyrdxlP-dep_Trfase"/>
</dbReference>
<dbReference type="GO" id="GO:0008483">
    <property type="term" value="F:transaminase activity"/>
    <property type="evidence" value="ECO:0007669"/>
    <property type="project" value="UniProtKB-KW"/>
</dbReference>
<dbReference type="GO" id="GO:0030170">
    <property type="term" value="F:pyridoxal phosphate binding"/>
    <property type="evidence" value="ECO:0007669"/>
    <property type="project" value="InterPro"/>
</dbReference>
<dbReference type="InterPro" id="IPR015421">
    <property type="entry name" value="PyrdxlP-dep_Trfase_major"/>
</dbReference>
<dbReference type="PANTHER" id="PTHR42790:SF19">
    <property type="entry name" value="KYNURENINE_ALPHA-AMINOADIPATE AMINOTRANSFERASE, MITOCHONDRIAL"/>
    <property type="match status" value="1"/>
</dbReference>
<dbReference type="FunFam" id="3.40.640.10:FF:000053">
    <property type="entry name" value="Aminotransferase, class I"/>
    <property type="match status" value="1"/>
</dbReference>
<dbReference type="Gene3D" id="3.90.1150.10">
    <property type="entry name" value="Aspartate Aminotransferase, domain 1"/>
    <property type="match status" value="1"/>
</dbReference>
<dbReference type="InterPro" id="IPR015422">
    <property type="entry name" value="PyrdxlP-dep_Trfase_small"/>
</dbReference>
<dbReference type="GO" id="GO:1901605">
    <property type="term" value="P:alpha-amino acid metabolic process"/>
    <property type="evidence" value="ECO:0007669"/>
    <property type="project" value="TreeGrafter"/>
</dbReference>
<dbReference type="PANTHER" id="PTHR42790">
    <property type="entry name" value="AMINOTRANSFERASE"/>
    <property type="match status" value="1"/>
</dbReference>
<comment type="similarity">
    <text evidence="2">Belongs to the class-I pyridoxal-phosphate-dependent aminotransferase family.</text>
</comment>
<dbReference type="Pfam" id="PF00155">
    <property type="entry name" value="Aminotran_1_2"/>
    <property type="match status" value="1"/>
</dbReference>
<accession>A0A235ELP2</accession>
<evidence type="ECO:0000256" key="5">
    <source>
        <dbReference type="ARBA" id="ARBA00022679"/>
    </source>
</evidence>
<dbReference type="Gene3D" id="3.40.640.10">
    <property type="entry name" value="Type I PLP-dependent aspartate aminotransferase-like (Major domain)"/>
    <property type="match status" value="1"/>
</dbReference>
<evidence type="ECO:0000256" key="6">
    <source>
        <dbReference type="ARBA" id="ARBA00022898"/>
    </source>
</evidence>
<evidence type="ECO:0000256" key="1">
    <source>
        <dbReference type="ARBA" id="ARBA00001933"/>
    </source>
</evidence>